<accession>A0A023DAN5</accession>
<dbReference type="AlphaFoldDB" id="A0A023DAN5"/>
<dbReference type="Gene3D" id="2.30.30.240">
    <property type="entry name" value="PRC-barrel domain"/>
    <property type="match status" value="2"/>
</dbReference>
<sequence>MRTFSHMKGLPVYEQKTGKIVGKISDICFTSHGKVQGFAVESKGWFARHRYLPFSAVQAVGTDGVIIKDAACLQPFSSFQTGYSLYSEHGIAGKPVITADGKKLGLLEDVYFHGQLGIIGGYEITDGFFADLTEGKKRIAAAPFTAGEEAIIVNTTM</sequence>
<organism evidence="2 3">
    <name type="scientific">Parageobacillus caldoxylosilyticus NBRC 107762</name>
    <dbReference type="NCBI Taxonomy" id="1220594"/>
    <lineage>
        <taxon>Bacteria</taxon>
        <taxon>Bacillati</taxon>
        <taxon>Bacillota</taxon>
        <taxon>Bacilli</taxon>
        <taxon>Bacillales</taxon>
        <taxon>Anoxybacillaceae</taxon>
        <taxon>Saccharococcus</taxon>
    </lineage>
</organism>
<dbReference type="OrthoDB" id="1707618at2"/>
<feature type="domain" description="PRC-barrel" evidence="1">
    <location>
        <begin position="5"/>
        <end position="69"/>
    </location>
</feature>
<keyword evidence="3" id="KW-1185">Reference proteome</keyword>
<dbReference type="InterPro" id="IPR027275">
    <property type="entry name" value="PRC-brl_dom"/>
</dbReference>
<evidence type="ECO:0000259" key="1">
    <source>
        <dbReference type="Pfam" id="PF05239"/>
    </source>
</evidence>
<comment type="caution">
    <text evidence="2">The sequence shown here is derived from an EMBL/GenBank/DDBJ whole genome shotgun (WGS) entry which is preliminary data.</text>
</comment>
<evidence type="ECO:0000313" key="3">
    <source>
        <dbReference type="Proteomes" id="UP000023561"/>
    </source>
</evidence>
<dbReference type="InterPro" id="IPR011033">
    <property type="entry name" value="PRC_barrel-like_sf"/>
</dbReference>
<dbReference type="Pfam" id="PF05239">
    <property type="entry name" value="PRC"/>
    <property type="match status" value="2"/>
</dbReference>
<protein>
    <recommendedName>
        <fullName evidence="1">PRC-barrel domain-containing protein</fullName>
    </recommendedName>
</protein>
<feature type="domain" description="PRC-barrel" evidence="1">
    <location>
        <begin position="91"/>
        <end position="145"/>
    </location>
</feature>
<gene>
    <name evidence="2" type="ORF">GCA01S_001_01240</name>
</gene>
<dbReference type="Proteomes" id="UP000023561">
    <property type="component" value="Unassembled WGS sequence"/>
</dbReference>
<dbReference type="SUPFAM" id="SSF50346">
    <property type="entry name" value="PRC-barrel domain"/>
    <property type="match status" value="2"/>
</dbReference>
<dbReference type="EMBL" id="BAWO01000001">
    <property type="protein sequence ID" value="GAJ38177.1"/>
    <property type="molecule type" value="Genomic_DNA"/>
</dbReference>
<dbReference type="GeneID" id="301193843"/>
<reference evidence="2 3" key="1">
    <citation type="submission" date="2014-04" db="EMBL/GenBank/DDBJ databases">
        <title>Whole genome shotgun sequence of Geobacillus caldoxylosilyticus NBRC 107762.</title>
        <authorList>
            <person name="Hosoyama A."/>
            <person name="Hosoyama Y."/>
            <person name="Katano-Makiyama Y."/>
            <person name="Tsuchikane K."/>
            <person name="Ohji S."/>
            <person name="Ichikawa N."/>
            <person name="Yamazoe A."/>
            <person name="Fujita N."/>
        </authorList>
    </citation>
    <scope>NUCLEOTIDE SEQUENCE [LARGE SCALE GENOMIC DNA]</scope>
    <source>
        <strain evidence="2 3">NBRC 107762</strain>
    </source>
</reference>
<evidence type="ECO:0000313" key="2">
    <source>
        <dbReference type="EMBL" id="GAJ38177.1"/>
    </source>
</evidence>
<name>A0A023DAN5_9BACL</name>
<dbReference type="RefSeq" id="WP_042406361.1">
    <property type="nucleotide sequence ID" value="NZ_BAWO01000001.1"/>
</dbReference>
<proteinExistence type="predicted"/>